<feature type="chain" id="PRO_5028142973" evidence="10">
    <location>
        <begin position="25"/>
        <end position="371"/>
    </location>
</feature>
<evidence type="ECO:0000256" key="6">
    <source>
        <dbReference type="ARBA" id="ARBA00023065"/>
    </source>
</evidence>
<dbReference type="GO" id="GO:0005886">
    <property type="term" value="C:plasma membrane"/>
    <property type="evidence" value="ECO:0007669"/>
    <property type="project" value="UniProtKB-SubCell"/>
</dbReference>
<evidence type="ECO:0000256" key="1">
    <source>
        <dbReference type="ARBA" id="ARBA00004651"/>
    </source>
</evidence>
<keyword evidence="4 8" id="KW-0812">Transmembrane</keyword>
<feature type="transmembrane region" description="Helical" evidence="8">
    <location>
        <begin position="319"/>
        <end position="339"/>
    </location>
</feature>
<keyword evidence="6 8" id="KW-0406">Ion transport</keyword>
<sequence length="371" mass="39233">MEMKMKILFLFFFFIFLFFTPIQGVGNCSCSKNQSEGGHGAAQALKLKAVAVAAILSSGAAGVVIPMAGWSGGRAGGERGVLRSEGLRGRGHPRHRPRPHPPAAFDALTSPCVPRSPWRAFPFAGFVAMASAAMTLMLDSFATGYYRRSHFSKARPLDDDNDDDGDGRGGVDEEGRGAHAGHVHVHTHATHGHAHGAAETAGADEEASAAERIRHRIVSQVLELGIVVHSVIIGVSLGASQRPSTIRPLVGALSFHQFFEGIGLGGCIVQAKFRARATVIMATFFSLTAPIGILLGIAISSSYDRTSATALIVEGLFNSASAGILIYMALVDLLAADFMNPRVQTNVRLQLGTHFALLLGAGLMSLLAKWA</sequence>
<keyword evidence="7 8" id="KW-0472">Membrane</keyword>
<keyword evidence="10" id="KW-0732">Signal</keyword>
<proteinExistence type="inferred from homology"/>
<dbReference type="NCBIfam" id="TIGR00820">
    <property type="entry name" value="zip"/>
    <property type="match status" value="1"/>
</dbReference>
<protein>
    <submittedName>
        <fullName evidence="11">Uncharacterized protein</fullName>
    </submittedName>
</protein>
<feature type="transmembrane region" description="Helical" evidence="8">
    <location>
        <begin position="351"/>
        <end position="370"/>
    </location>
</feature>
<dbReference type="Pfam" id="PF02535">
    <property type="entry name" value="Zip"/>
    <property type="match status" value="1"/>
</dbReference>
<reference evidence="11" key="1">
    <citation type="submission" date="2020-07" db="EMBL/GenBank/DDBJ databases">
        <authorList>
            <person name="Lin J."/>
        </authorList>
    </citation>
    <scope>NUCLEOTIDE SEQUENCE</scope>
</reference>
<evidence type="ECO:0000256" key="3">
    <source>
        <dbReference type="ARBA" id="ARBA00022448"/>
    </source>
</evidence>
<comment type="subcellular location">
    <subcellularLocation>
        <location evidence="1">Cell membrane</location>
        <topology evidence="1">Multi-pass membrane protein</topology>
    </subcellularLocation>
    <subcellularLocation>
        <location evidence="8">Membrane</location>
        <topology evidence="8">Multi-pass membrane protein</topology>
    </subcellularLocation>
</comment>
<name>A0A6V7PVA6_ANACO</name>
<comment type="similarity">
    <text evidence="2 8">Belongs to the ZIP transporter (TC 2.A.5) family.</text>
</comment>
<dbReference type="PANTHER" id="PTHR11040">
    <property type="entry name" value="ZINC/IRON TRANSPORTER"/>
    <property type="match status" value="1"/>
</dbReference>
<gene>
    <name evidence="11" type="ORF">CB5_LOCUS17747</name>
</gene>
<dbReference type="AlphaFoldDB" id="A0A6V7PVA6"/>
<evidence type="ECO:0000313" key="11">
    <source>
        <dbReference type="EMBL" id="CAD1834536.1"/>
    </source>
</evidence>
<dbReference type="EMBL" id="LR862152">
    <property type="protein sequence ID" value="CAD1834536.1"/>
    <property type="molecule type" value="Genomic_DNA"/>
</dbReference>
<dbReference type="InterPro" id="IPR004698">
    <property type="entry name" value="Zn/Fe_permease_fun/pln"/>
</dbReference>
<evidence type="ECO:0000256" key="10">
    <source>
        <dbReference type="SAM" id="SignalP"/>
    </source>
</evidence>
<dbReference type="GO" id="GO:0005385">
    <property type="term" value="F:zinc ion transmembrane transporter activity"/>
    <property type="evidence" value="ECO:0007669"/>
    <property type="project" value="InterPro"/>
</dbReference>
<feature type="transmembrane region" description="Helical" evidence="8">
    <location>
        <begin position="120"/>
        <end position="146"/>
    </location>
</feature>
<feature type="region of interest" description="Disordered" evidence="9">
    <location>
        <begin position="187"/>
        <end position="206"/>
    </location>
</feature>
<comment type="caution">
    <text evidence="8">Lacks conserved residue(s) required for the propagation of feature annotation.</text>
</comment>
<dbReference type="PANTHER" id="PTHR11040:SF181">
    <property type="entry name" value="ZINC TRANSPORTER 1"/>
    <property type="match status" value="1"/>
</dbReference>
<evidence type="ECO:0000256" key="9">
    <source>
        <dbReference type="SAM" id="MobiDB-lite"/>
    </source>
</evidence>
<evidence type="ECO:0000256" key="5">
    <source>
        <dbReference type="ARBA" id="ARBA00022989"/>
    </source>
</evidence>
<feature type="signal peptide" evidence="10">
    <location>
        <begin position="1"/>
        <end position="24"/>
    </location>
</feature>
<keyword evidence="5 8" id="KW-1133">Transmembrane helix</keyword>
<accession>A0A6V7PVA6</accession>
<feature type="region of interest" description="Disordered" evidence="9">
    <location>
        <begin position="153"/>
        <end position="176"/>
    </location>
</feature>
<evidence type="ECO:0000256" key="7">
    <source>
        <dbReference type="ARBA" id="ARBA00023136"/>
    </source>
</evidence>
<organism evidence="11">
    <name type="scientific">Ananas comosus var. bracteatus</name>
    <name type="common">red pineapple</name>
    <dbReference type="NCBI Taxonomy" id="296719"/>
    <lineage>
        <taxon>Eukaryota</taxon>
        <taxon>Viridiplantae</taxon>
        <taxon>Streptophyta</taxon>
        <taxon>Embryophyta</taxon>
        <taxon>Tracheophyta</taxon>
        <taxon>Spermatophyta</taxon>
        <taxon>Magnoliopsida</taxon>
        <taxon>Liliopsida</taxon>
        <taxon>Poales</taxon>
        <taxon>Bromeliaceae</taxon>
        <taxon>Bromelioideae</taxon>
        <taxon>Ananas</taxon>
    </lineage>
</organism>
<feature type="transmembrane region" description="Helical" evidence="8">
    <location>
        <begin position="279"/>
        <end position="299"/>
    </location>
</feature>
<evidence type="ECO:0000256" key="2">
    <source>
        <dbReference type="ARBA" id="ARBA00006939"/>
    </source>
</evidence>
<keyword evidence="3 8" id="KW-0813">Transport</keyword>
<evidence type="ECO:0000256" key="4">
    <source>
        <dbReference type="ARBA" id="ARBA00022692"/>
    </source>
</evidence>
<dbReference type="InterPro" id="IPR003689">
    <property type="entry name" value="ZIP"/>
</dbReference>
<feature type="compositionally biased region" description="Basic and acidic residues" evidence="9">
    <location>
        <begin position="166"/>
        <end position="176"/>
    </location>
</feature>
<evidence type="ECO:0000256" key="8">
    <source>
        <dbReference type="RuleBase" id="RU362088"/>
    </source>
</evidence>